<dbReference type="AlphaFoldDB" id="G0NII2"/>
<reference evidence="3" key="1">
    <citation type="submission" date="2011-07" db="EMBL/GenBank/DDBJ databases">
        <authorList>
            <consortium name="Caenorhabditis brenneri Sequencing and Analysis Consortium"/>
            <person name="Wilson R.K."/>
        </authorList>
    </citation>
    <scope>NUCLEOTIDE SEQUENCE [LARGE SCALE GENOMIC DNA]</scope>
    <source>
        <strain evidence="3">PB2801</strain>
    </source>
</reference>
<dbReference type="SMART" id="SM00256">
    <property type="entry name" value="FBOX"/>
    <property type="match status" value="1"/>
</dbReference>
<dbReference type="PROSITE" id="PS50181">
    <property type="entry name" value="FBOX"/>
    <property type="match status" value="1"/>
</dbReference>
<organism evidence="3">
    <name type="scientific">Caenorhabditis brenneri</name>
    <name type="common">Nematode worm</name>
    <dbReference type="NCBI Taxonomy" id="135651"/>
    <lineage>
        <taxon>Eukaryota</taxon>
        <taxon>Metazoa</taxon>
        <taxon>Ecdysozoa</taxon>
        <taxon>Nematoda</taxon>
        <taxon>Chromadorea</taxon>
        <taxon>Rhabditida</taxon>
        <taxon>Rhabditina</taxon>
        <taxon>Rhabditomorpha</taxon>
        <taxon>Rhabditoidea</taxon>
        <taxon>Rhabditidae</taxon>
        <taxon>Peloderinae</taxon>
        <taxon>Caenorhabditis</taxon>
    </lineage>
</organism>
<feature type="domain" description="F-box" evidence="1">
    <location>
        <begin position="78"/>
        <end position="125"/>
    </location>
</feature>
<evidence type="ECO:0000259" key="1">
    <source>
        <dbReference type="PROSITE" id="PS50181"/>
    </source>
</evidence>
<accession>G0NII2</accession>
<gene>
    <name evidence="2" type="ORF">CAEBREN_18962</name>
</gene>
<dbReference type="EMBL" id="GL379890">
    <property type="protein sequence ID" value="EGT31847.1"/>
    <property type="molecule type" value="Genomic_DNA"/>
</dbReference>
<dbReference type="CDD" id="cd22150">
    <property type="entry name" value="F-box_CeFBXA-like"/>
    <property type="match status" value="1"/>
</dbReference>
<dbReference type="Proteomes" id="UP000008068">
    <property type="component" value="Unassembled WGS sequence"/>
</dbReference>
<evidence type="ECO:0000313" key="3">
    <source>
        <dbReference type="Proteomes" id="UP000008068"/>
    </source>
</evidence>
<dbReference type="Pfam" id="PF00646">
    <property type="entry name" value="F-box"/>
    <property type="match status" value="1"/>
</dbReference>
<evidence type="ECO:0000313" key="2">
    <source>
        <dbReference type="EMBL" id="EGT31847.1"/>
    </source>
</evidence>
<protein>
    <recommendedName>
        <fullName evidence="1">F-box domain-containing protein</fullName>
    </recommendedName>
</protein>
<dbReference type="InterPro" id="IPR041426">
    <property type="entry name" value="Mos1_HTH"/>
</dbReference>
<keyword evidence="3" id="KW-1185">Reference proteome</keyword>
<proteinExistence type="predicted"/>
<dbReference type="InParanoid" id="G0NII2"/>
<dbReference type="OrthoDB" id="3256413at2759"/>
<dbReference type="Pfam" id="PF17906">
    <property type="entry name" value="HTH_48"/>
    <property type="match status" value="1"/>
</dbReference>
<dbReference type="InterPro" id="IPR001810">
    <property type="entry name" value="F-box_dom"/>
</dbReference>
<name>G0NII2_CAEBE</name>
<dbReference type="HOGENOM" id="CLU_030831_3_2_1"/>
<sequence length="271" mass="32330">MGKKARHLKKFLTKNELAYRTCILYESMHGKPAQEVYDKMQKVFPKRDYYTFQYWYFRFLNGNYDLNHDPSLDPKNPDATLPKMPINVMEKIVDCLDLVDTLSTGKVCRELRDKVDKVNKMFDEVEVRFKLDHVIVETRRQSIAYRSNQNGGACLTVKRRKCDKEVHKECKKTLEECDYLEMAICFKNPNFKGCYLSSNVYQYLPEQEYPVFLVERVMPDQTFYDIITGKYWDWHSTQDLFNITATEVKCGPHRMLEYVELRIERIRNQNS</sequence>
<dbReference type="OMA" id="YLEMAIC"/>